<dbReference type="EMBL" id="BART01032465">
    <property type="protein sequence ID" value="GAH11219.1"/>
    <property type="molecule type" value="Genomic_DNA"/>
</dbReference>
<keyword evidence="3" id="KW-0413">Isomerase</keyword>
<dbReference type="EC" id="5.2.1.8" evidence="1"/>
<dbReference type="InterPro" id="IPR002130">
    <property type="entry name" value="Cyclophilin-type_PPIase_dom"/>
</dbReference>
<dbReference type="InterPro" id="IPR029000">
    <property type="entry name" value="Cyclophilin-like_dom_sf"/>
</dbReference>
<keyword evidence="2" id="KW-0697">Rotamase</keyword>
<organism evidence="6">
    <name type="scientific">marine sediment metagenome</name>
    <dbReference type="NCBI Taxonomy" id="412755"/>
    <lineage>
        <taxon>unclassified sequences</taxon>
        <taxon>metagenomes</taxon>
        <taxon>ecological metagenomes</taxon>
    </lineage>
</organism>
<name>X1E219_9ZZZZ</name>
<evidence type="ECO:0000256" key="4">
    <source>
        <dbReference type="SAM" id="MobiDB-lite"/>
    </source>
</evidence>
<comment type="caution">
    <text evidence="6">The sequence shown here is derived from an EMBL/GenBank/DDBJ whole genome shotgun (WGS) entry which is preliminary data.</text>
</comment>
<protein>
    <recommendedName>
        <fullName evidence="1">peptidylprolyl isomerase</fullName>
        <ecNumber evidence="1">5.2.1.8</ecNumber>
    </recommendedName>
</protein>
<evidence type="ECO:0000256" key="2">
    <source>
        <dbReference type="ARBA" id="ARBA00023110"/>
    </source>
</evidence>
<feature type="domain" description="PPIase cyclophilin-type" evidence="5">
    <location>
        <begin position="1"/>
        <end position="106"/>
    </location>
</feature>
<feature type="region of interest" description="Disordered" evidence="4">
    <location>
        <begin position="1"/>
        <end position="21"/>
    </location>
</feature>
<dbReference type="PROSITE" id="PS50072">
    <property type="entry name" value="CSA_PPIASE_2"/>
    <property type="match status" value="1"/>
</dbReference>
<dbReference type="AlphaFoldDB" id="X1E219"/>
<evidence type="ECO:0000256" key="3">
    <source>
        <dbReference type="ARBA" id="ARBA00023235"/>
    </source>
</evidence>
<dbReference type="Gene3D" id="2.40.100.10">
    <property type="entry name" value="Cyclophilin-like"/>
    <property type="match status" value="1"/>
</dbReference>
<dbReference type="SUPFAM" id="SSF50891">
    <property type="entry name" value="Cyclophilin-like"/>
    <property type="match status" value="1"/>
</dbReference>
<gene>
    <name evidence="6" type="ORF">S01H4_56092</name>
</gene>
<dbReference type="Pfam" id="PF00160">
    <property type="entry name" value="Pro_isomerase"/>
    <property type="match status" value="1"/>
</dbReference>
<dbReference type="GO" id="GO:0003755">
    <property type="term" value="F:peptidyl-prolyl cis-trans isomerase activity"/>
    <property type="evidence" value="ECO:0007669"/>
    <property type="project" value="UniProtKB-KW"/>
</dbReference>
<proteinExistence type="predicted"/>
<dbReference type="PANTHER" id="PTHR43246">
    <property type="entry name" value="PEPTIDYL-PROLYL CIS-TRANS ISOMERASE CYP38, CHLOROPLASTIC"/>
    <property type="match status" value="1"/>
</dbReference>
<evidence type="ECO:0000259" key="5">
    <source>
        <dbReference type="PROSITE" id="PS50072"/>
    </source>
</evidence>
<accession>X1E219</accession>
<reference evidence="6" key="1">
    <citation type="journal article" date="2014" name="Front. Microbiol.">
        <title>High frequency of phylogenetically diverse reductive dehalogenase-homologous genes in deep subseafloor sedimentary metagenomes.</title>
        <authorList>
            <person name="Kawai M."/>
            <person name="Futagami T."/>
            <person name="Toyoda A."/>
            <person name="Takaki Y."/>
            <person name="Nishi S."/>
            <person name="Hori S."/>
            <person name="Arai W."/>
            <person name="Tsubouchi T."/>
            <person name="Morono Y."/>
            <person name="Uchiyama I."/>
            <person name="Ito T."/>
            <person name="Fujiyama A."/>
            <person name="Inagaki F."/>
            <person name="Takami H."/>
        </authorList>
    </citation>
    <scope>NUCLEOTIDE SEQUENCE</scope>
    <source>
        <strain evidence="6">Expedition CK06-06</strain>
    </source>
</reference>
<evidence type="ECO:0000256" key="1">
    <source>
        <dbReference type="ARBA" id="ARBA00013194"/>
    </source>
</evidence>
<sequence length="110" mass="11914">MADMVQKKPHPPIVNEAGNGLKNDRGTIAMGQIPGNPDSATSQFFINHKNNDFLNYVENRNPGYAVFGKVIEGMETVDKIATVKTATRMGMDDVPIEPVVIKSAKVVSGK</sequence>
<evidence type="ECO:0000313" key="6">
    <source>
        <dbReference type="EMBL" id="GAH11219.1"/>
    </source>
</evidence>
<dbReference type="InterPro" id="IPR044665">
    <property type="entry name" value="E_coli_cyclophilin_A-like"/>
</dbReference>